<proteinExistence type="predicted"/>
<dbReference type="RefSeq" id="WP_273943283.1">
    <property type="nucleotide sequence ID" value="NZ_CP097263.1"/>
</dbReference>
<evidence type="ECO:0000313" key="7">
    <source>
        <dbReference type="Proteomes" id="UP001589810"/>
    </source>
</evidence>
<sequence length="231" mass="24957">MDDQRLPRSIGKALMVFAALREGGTPMRLTELSVRTGIAKSTTHRMLCALTSAGLVARAGTHYQPARLDSPTGHRDGLRRLAPFLGDLLVRTGMTASLAVLDGVEVEFVHRVYGHRHIWGPDDADRAPAHGSAAGRLLLAYDESAARTVIRLAELGTPEAAELGGDLMRIRQRGYAELTGSYGNTMLAVPLRLPKPPAVALVVEGSGDRDRALHWLRRVADAALREVCWAA</sequence>
<dbReference type="PANTHER" id="PTHR30136">
    <property type="entry name" value="HELIX-TURN-HELIX TRANSCRIPTIONAL REGULATOR, ICLR FAMILY"/>
    <property type="match status" value="1"/>
</dbReference>
<dbReference type="PROSITE" id="PS51077">
    <property type="entry name" value="HTH_ICLR"/>
    <property type="match status" value="1"/>
</dbReference>
<organism evidence="6 7">
    <name type="scientific">Kutzneria chonburiensis</name>
    <dbReference type="NCBI Taxonomy" id="1483604"/>
    <lineage>
        <taxon>Bacteria</taxon>
        <taxon>Bacillati</taxon>
        <taxon>Actinomycetota</taxon>
        <taxon>Actinomycetes</taxon>
        <taxon>Pseudonocardiales</taxon>
        <taxon>Pseudonocardiaceae</taxon>
        <taxon>Kutzneria</taxon>
    </lineage>
</organism>
<dbReference type="InterPro" id="IPR029016">
    <property type="entry name" value="GAF-like_dom_sf"/>
</dbReference>
<accession>A0ABV6N1J3</accession>
<dbReference type="InterPro" id="IPR005471">
    <property type="entry name" value="Tscrpt_reg_IclR_N"/>
</dbReference>
<dbReference type="Proteomes" id="UP001589810">
    <property type="component" value="Unassembled WGS sequence"/>
</dbReference>
<reference evidence="6 7" key="1">
    <citation type="submission" date="2024-09" db="EMBL/GenBank/DDBJ databases">
        <authorList>
            <person name="Sun Q."/>
            <person name="Mori K."/>
        </authorList>
    </citation>
    <scope>NUCLEOTIDE SEQUENCE [LARGE SCALE GENOMIC DNA]</scope>
    <source>
        <strain evidence="6 7">TBRC 1432</strain>
    </source>
</reference>
<dbReference type="InterPro" id="IPR036388">
    <property type="entry name" value="WH-like_DNA-bd_sf"/>
</dbReference>
<dbReference type="PANTHER" id="PTHR30136:SF35">
    <property type="entry name" value="HTH-TYPE TRANSCRIPTIONAL REGULATOR RV1719"/>
    <property type="match status" value="1"/>
</dbReference>
<keyword evidence="7" id="KW-1185">Reference proteome</keyword>
<dbReference type="Gene3D" id="1.10.10.10">
    <property type="entry name" value="Winged helix-like DNA-binding domain superfamily/Winged helix DNA-binding domain"/>
    <property type="match status" value="1"/>
</dbReference>
<dbReference type="InterPro" id="IPR050707">
    <property type="entry name" value="HTH_MetabolicPath_Reg"/>
</dbReference>
<evidence type="ECO:0000256" key="3">
    <source>
        <dbReference type="ARBA" id="ARBA00023163"/>
    </source>
</evidence>
<feature type="domain" description="HTH iclR-type" evidence="4">
    <location>
        <begin position="7"/>
        <end position="67"/>
    </location>
</feature>
<dbReference type="SUPFAM" id="SSF55781">
    <property type="entry name" value="GAF domain-like"/>
    <property type="match status" value="1"/>
</dbReference>
<dbReference type="EMBL" id="JBHLUD010000011">
    <property type="protein sequence ID" value="MFC0546162.1"/>
    <property type="molecule type" value="Genomic_DNA"/>
</dbReference>
<dbReference type="SMART" id="SM00346">
    <property type="entry name" value="HTH_ICLR"/>
    <property type="match status" value="1"/>
</dbReference>
<dbReference type="InterPro" id="IPR014757">
    <property type="entry name" value="Tscrpt_reg_IclR_C"/>
</dbReference>
<evidence type="ECO:0000259" key="5">
    <source>
        <dbReference type="PROSITE" id="PS51078"/>
    </source>
</evidence>
<gene>
    <name evidence="6" type="ORF">ACFFH7_31920</name>
</gene>
<evidence type="ECO:0000256" key="1">
    <source>
        <dbReference type="ARBA" id="ARBA00023015"/>
    </source>
</evidence>
<keyword evidence="3" id="KW-0804">Transcription</keyword>
<protein>
    <submittedName>
        <fullName evidence="6">IclR family transcriptional regulator</fullName>
    </submittedName>
</protein>
<name>A0ABV6N1J3_9PSEU</name>
<dbReference type="Gene3D" id="3.30.450.40">
    <property type="match status" value="1"/>
</dbReference>
<dbReference type="PROSITE" id="PS51078">
    <property type="entry name" value="ICLR_ED"/>
    <property type="match status" value="1"/>
</dbReference>
<keyword evidence="1" id="KW-0805">Transcription regulation</keyword>
<evidence type="ECO:0000313" key="6">
    <source>
        <dbReference type="EMBL" id="MFC0546162.1"/>
    </source>
</evidence>
<evidence type="ECO:0000259" key="4">
    <source>
        <dbReference type="PROSITE" id="PS51077"/>
    </source>
</evidence>
<keyword evidence="2" id="KW-0238">DNA-binding</keyword>
<comment type="caution">
    <text evidence="6">The sequence shown here is derived from an EMBL/GenBank/DDBJ whole genome shotgun (WGS) entry which is preliminary data.</text>
</comment>
<dbReference type="InterPro" id="IPR036390">
    <property type="entry name" value="WH_DNA-bd_sf"/>
</dbReference>
<feature type="domain" description="IclR-ED" evidence="5">
    <location>
        <begin position="64"/>
        <end position="231"/>
    </location>
</feature>
<evidence type="ECO:0000256" key="2">
    <source>
        <dbReference type="ARBA" id="ARBA00023125"/>
    </source>
</evidence>
<dbReference type="Pfam" id="PF01614">
    <property type="entry name" value="IclR_C"/>
    <property type="match status" value="1"/>
</dbReference>
<dbReference type="Pfam" id="PF09339">
    <property type="entry name" value="HTH_IclR"/>
    <property type="match status" value="1"/>
</dbReference>
<dbReference type="SUPFAM" id="SSF46785">
    <property type="entry name" value="Winged helix' DNA-binding domain"/>
    <property type="match status" value="1"/>
</dbReference>